<evidence type="ECO:0000313" key="2">
    <source>
        <dbReference type="Proteomes" id="UP000076837"/>
    </source>
</evidence>
<comment type="caution">
    <text evidence="1">The sequence shown here is derived from an EMBL/GenBank/DDBJ whole genome shotgun (WGS) entry which is preliminary data.</text>
</comment>
<organism evidence="1 2">
    <name type="scientific">Didymella rabiei</name>
    <name type="common">Chickpea ascochyta blight fungus</name>
    <name type="synonym">Mycosphaerella rabiei</name>
    <dbReference type="NCBI Taxonomy" id="5454"/>
    <lineage>
        <taxon>Eukaryota</taxon>
        <taxon>Fungi</taxon>
        <taxon>Dikarya</taxon>
        <taxon>Ascomycota</taxon>
        <taxon>Pezizomycotina</taxon>
        <taxon>Dothideomycetes</taxon>
        <taxon>Pleosporomycetidae</taxon>
        <taxon>Pleosporales</taxon>
        <taxon>Pleosporineae</taxon>
        <taxon>Didymellaceae</taxon>
        <taxon>Ascochyta</taxon>
    </lineage>
</organism>
<dbReference type="Proteomes" id="UP000076837">
    <property type="component" value="Unassembled WGS sequence"/>
</dbReference>
<evidence type="ECO:0000313" key="1">
    <source>
        <dbReference type="EMBL" id="KZM23267.1"/>
    </source>
</evidence>
<protein>
    <submittedName>
        <fullName evidence="1">Uncharacterized protein</fullName>
    </submittedName>
</protein>
<proteinExistence type="predicted"/>
<dbReference type="EMBL" id="JYNV01000199">
    <property type="protein sequence ID" value="KZM23267.1"/>
    <property type="molecule type" value="Genomic_DNA"/>
</dbReference>
<keyword evidence="2" id="KW-1185">Reference proteome</keyword>
<dbReference type="AlphaFoldDB" id="A0A163DN09"/>
<gene>
    <name evidence="1" type="ORF">ST47_g5597</name>
</gene>
<name>A0A163DN09_DIDRA</name>
<reference evidence="1 2" key="1">
    <citation type="journal article" date="2016" name="Sci. Rep.">
        <title>Draft genome sequencing and secretome analysis of fungal phytopathogen Ascochyta rabiei provides insight into the necrotrophic effector repertoire.</title>
        <authorList>
            <person name="Verma S."/>
            <person name="Gazara R.K."/>
            <person name="Nizam S."/>
            <person name="Parween S."/>
            <person name="Chattopadhyay D."/>
            <person name="Verma P.K."/>
        </authorList>
    </citation>
    <scope>NUCLEOTIDE SEQUENCE [LARGE SCALE GENOMIC DNA]</scope>
    <source>
        <strain evidence="1 2">ArDII</strain>
    </source>
</reference>
<accession>A0A163DN09</accession>
<sequence>MDPPIICVEDHTTTPTLTLRYVCGTNDLDLKAICADIYRLGEHPGQARLNPNSIGCELVPCRRSFLDVFWSAAASLLDYFADFFAADSALMQSIWFQLLDTWQSACPLRLYQEVTTHRHTAGPADVAAARSFLQDYKNTIKLMHTVMSTKTGARPDDHGVSTIHCPSGAVDGLAARYNTGPYVSGLKPWQQFLCNGGPGFQPSTTADSNNKNDIHSVETEKGTTTHYVPQPAIGLIQAHTARARHLASKLAAAAAAAAVKEEAKEEAKGEAKGEAMDTAQLLAHFDATALRFPSSTSGSYTQGSLLQGGTRVGYQLQRGAPPVQRHEGVGDASMLVARPDVVLLDEAVGSCRGRDAYVPMTGPIGVAGVGFDVWCVTEGRSVMGWMGGGQDGEGSVLVGGVGELFDDWHFEEEDTS</sequence>